<name>A0A2I0M0K7_COLLI</name>
<keyword evidence="3" id="KW-0963">Cytoplasm</keyword>
<dbReference type="EMBL" id="AKCR02000053">
    <property type="protein sequence ID" value="PKK23213.1"/>
    <property type="molecule type" value="Genomic_DNA"/>
</dbReference>
<comment type="subcellular location">
    <subcellularLocation>
        <location evidence="1">Cytoplasm</location>
        <location evidence="1">Cytoskeleton</location>
        <location evidence="1">Spindle</location>
    </subcellularLocation>
</comment>
<evidence type="ECO:0000256" key="2">
    <source>
        <dbReference type="ARBA" id="ARBA00005479"/>
    </source>
</evidence>
<dbReference type="Proteomes" id="UP000053872">
    <property type="component" value="Unassembled WGS sequence"/>
</dbReference>
<evidence type="ECO:0000313" key="11">
    <source>
        <dbReference type="EMBL" id="PKK23213.1"/>
    </source>
</evidence>
<protein>
    <submittedName>
        <fullName evidence="11">HAUS augmin-like complex, subunit 1</fullName>
    </submittedName>
</protein>
<evidence type="ECO:0000256" key="1">
    <source>
        <dbReference type="ARBA" id="ARBA00004186"/>
    </source>
</evidence>
<dbReference type="CTD" id="115106"/>
<evidence type="ECO:0000256" key="4">
    <source>
        <dbReference type="ARBA" id="ARBA00022618"/>
    </source>
</evidence>
<reference evidence="11 12" key="1">
    <citation type="journal article" date="2013" name="Science">
        <title>Genomic diversity and evolution of the head crest in the rock pigeon.</title>
        <authorList>
            <person name="Shapiro M.D."/>
            <person name="Kronenberg Z."/>
            <person name="Li C."/>
            <person name="Domyan E.T."/>
            <person name="Pan H."/>
            <person name="Campbell M."/>
            <person name="Tan H."/>
            <person name="Huff C.D."/>
            <person name="Hu H."/>
            <person name="Vickrey A.I."/>
            <person name="Nielsen S.C."/>
            <person name="Stringham S.A."/>
            <person name="Hu H."/>
            <person name="Willerslev E."/>
            <person name="Gilbert M.T."/>
            <person name="Yandell M."/>
            <person name="Zhang G."/>
            <person name="Wang J."/>
        </authorList>
    </citation>
    <scope>NUCLEOTIDE SEQUENCE [LARGE SCALE GENOMIC DNA]</scope>
    <source>
        <tissue evidence="11">Blood</tissue>
    </source>
</reference>
<keyword evidence="9" id="KW-0131">Cell cycle</keyword>
<evidence type="ECO:0000256" key="6">
    <source>
        <dbReference type="ARBA" id="ARBA00022776"/>
    </source>
</evidence>
<keyword evidence="12" id="KW-1185">Reference proteome</keyword>
<keyword evidence="8" id="KW-0206">Cytoskeleton</keyword>
<dbReference type="GeneID" id="102084268"/>
<dbReference type="InParanoid" id="A0A2I0M0K7"/>
<keyword evidence="6" id="KW-0498">Mitosis</keyword>
<dbReference type="STRING" id="8932.A0A2I0M0K7"/>
<dbReference type="AlphaFoldDB" id="A0A2I0M0K7"/>
<dbReference type="PRINTS" id="PR02087">
    <property type="entry name" value="HAUSAUGMINL1"/>
</dbReference>
<accession>A0A2I0M0K7</accession>
<dbReference type="GO" id="GO:0051301">
    <property type="term" value="P:cell division"/>
    <property type="evidence" value="ECO:0007669"/>
    <property type="project" value="UniProtKB-KW"/>
</dbReference>
<evidence type="ECO:0000256" key="7">
    <source>
        <dbReference type="ARBA" id="ARBA00023054"/>
    </source>
</evidence>
<comment type="similarity">
    <text evidence="2">Belongs to the HAUS1 family.</text>
</comment>
<dbReference type="KEGG" id="clv:102084268"/>
<dbReference type="PANTHER" id="PTHR31570">
    <property type="entry name" value="HAUS AUGMIN-LIKE COMPLEX SUBUNIT 1"/>
    <property type="match status" value="1"/>
</dbReference>
<proteinExistence type="inferred from homology"/>
<dbReference type="GO" id="GO:0070652">
    <property type="term" value="C:HAUS complex"/>
    <property type="evidence" value="ECO:0007669"/>
    <property type="project" value="InterPro"/>
</dbReference>
<evidence type="ECO:0000256" key="10">
    <source>
        <dbReference type="SAM" id="Coils"/>
    </source>
</evidence>
<evidence type="ECO:0000256" key="8">
    <source>
        <dbReference type="ARBA" id="ARBA00023212"/>
    </source>
</evidence>
<keyword evidence="7 10" id="KW-0175">Coiled coil</keyword>
<organism evidence="11 12">
    <name type="scientific">Columba livia</name>
    <name type="common">Rock dove</name>
    <dbReference type="NCBI Taxonomy" id="8932"/>
    <lineage>
        <taxon>Eukaryota</taxon>
        <taxon>Metazoa</taxon>
        <taxon>Chordata</taxon>
        <taxon>Craniata</taxon>
        <taxon>Vertebrata</taxon>
        <taxon>Euteleostomi</taxon>
        <taxon>Archelosauria</taxon>
        <taxon>Archosauria</taxon>
        <taxon>Dinosauria</taxon>
        <taxon>Saurischia</taxon>
        <taxon>Theropoda</taxon>
        <taxon>Coelurosauria</taxon>
        <taxon>Aves</taxon>
        <taxon>Neognathae</taxon>
        <taxon>Neoaves</taxon>
        <taxon>Columbimorphae</taxon>
        <taxon>Columbiformes</taxon>
        <taxon>Columbidae</taxon>
        <taxon>Columba</taxon>
    </lineage>
</organism>
<comment type="caution">
    <text evidence="11">The sequence shown here is derived from an EMBL/GenBank/DDBJ whole genome shotgun (WGS) entry which is preliminary data.</text>
</comment>
<dbReference type="GO" id="GO:0005819">
    <property type="term" value="C:spindle"/>
    <property type="evidence" value="ECO:0007669"/>
    <property type="project" value="UniProtKB-SubCell"/>
</dbReference>
<evidence type="ECO:0000313" key="12">
    <source>
        <dbReference type="Proteomes" id="UP000053872"/>
    </source>
</evidence>
<gene>
    <name evidence="11" type="primary">HAUS1</name>
    <name evidence="11" type="ORF">A306_00011936</name>
</gene>
<dbReference type="InterPro" id="IPR026243">
    <property type="entry name" value="HAUS1"/>
</dbReference>
<evidence type="ECO:0000256" key="9">
    <source>
        <dbReference type="ARBA" id="ARBA00023306"/>
    </source>
</evidence>
<evidence type="ECO:0000256" key="3">
    <source>
        <dbReference type="ARBA" id="ARBA00022490"/>
    </source>
</evidence>
<dbReference type="GO" id="GO:0005829">
    <property type="term" value="C:cytosol"/>
    <property type="evidence" value="ECO:0007669"/>
    <property type="project" value="TreeGrafter"/>
</dbReference>
<evidence type="ECO:0000256" key="5">
    <source>
        <dbReference type="ARBA" id="ARBA00022701"/>
    </source>
</evidence>
<feature type="coiled-coil region" evidence="10">
    <location>
        <begin position="116"/>
        <end position="150"/>
    </location>
</feature>
<dbReference type="PANTHER" id="PTHR31570:SF1">
    <property type="entry name" value="HAUS AUGMIN-LIKE COMPLEX SUBUNIT 1"/>
    <property type="match status" value="1"/>
</dbReference>
<dbReference type="GO" id="GO:0007098">
    <property type="term" value="P:centrosome cycle"/>
    <property type="evidence" value="ECO:0007669"/>
    <property type="project" value="TreeGrafter"/>
</dbReference>
<keyword evidence="4" id="KW-0132">Cell division</keyword>
<dbReference type="GO" id="GO:0005874">
    <property type="term" value="C:microtubule"/>
    <property type="evidence" value="ECO:0007669"/>
    <property type="project" value="UniProtKB-KW"/>
</dbReference>
<dbReference type="Pfam" id="PF25762">
    <property type="entry name" value="HAUS1"/>
    <property type="match status" value="1"/>
</dbReference>
<keyword evidence="5" id="KW-0493">Microtubule</keyword>
<dbReference type="GO" id="GO:0051225">
    <property type="term" value="P:spindle assembly"/>
    <property type="evidence" value="ECO:0007669"/>
    <property type="project" value="InterPro"/>
</dbReference>
<sequence>MEEKLERVTLWLKKKYGNEPIPEYKVNEGTVDTLYDLAECDEAREKNLSLLVGDMKQMAAEYEAKAKYLESILGESLHLSPSSLSSEAVSDLNILVDSAMTLDTKDTSLTSFFVAINDVTLELYTTESKNKEMEQELIQMKKKLIKALLMEKRLDEDIKKAEEILELEKYREESHSWKLKFIASKSEELKVNIKAAEEQLTATGLDQSLTHESLFTLSQGVARMKEEMVPVKKELEAYCDLAPNPTLAQVKIEEVKRELEALEAEFSECIEGLTLEMA</sequence>